<dbReference type="Pfam" id="PF13424">
    <property type="entry name" value="TPR_12"/>
    <property type="match status" value="1"/>
</dbReference>
<organism evidence="4">
    <name type="scientific">hydrothermal vent metagenome</name>
    <dbReference type="NCBI Taxonomy" id="652676"/>
    <lineage>
        <taxon>unclassified sequences</taxon>
        <taxon>metagenomes</taxon>
        <taxon>ecological metagenomes</taxon>
    </lineage>
</organism>
<keyword evidence="1" id="KW-0547">Nucleotide-binding</keyword>
<feature type="domain" description="Orc1-like AAA ATPase" evidence="3">
    <location>
        <begin position="14"/>
        <end position="183"/>
    </location>
</feature>
<evidence type="ECO:0000259" key="3">
    <source>
        <dbReference type="Pfam" id="PF13191"/>
    </source>
</evidence>
<dbReference type="Gene3D" id="1.25.40.10">
    <property type="entry name" value="Tetratricopeptide repeat domain"/>
    <property type="match status" value="1"/>
</dbReference>
<dbReference type="PROSITE" id="PS50005">
    <property type="entry name" value="TPR"/>
    <property type="match status" value="1"/>
</dbReference>
<protein>
    <recommendedName>
        <fullName evidence="3">Orc1-like AAA ATPase domain-containing protein</fullName>
    </recommendedName>
</protein>
<accession>A0A3B0V584</accession>
<sequence length="648" mass="70895">ESIAIRESYLQAATFVGRQAEKDRLSKALEQAKSDSGSAWLVSGESGVGKTRLLDEIGTQALVQGAIVLRGQGIEDVGGSPLQLWREALRRLIFTAPLDDLAIAVLQALIPDIERLLGCQVPPAPELNGVAARQRLISTITTLFSGQSQWVLLILEDLHWVEQGLEILQQLTRLAPRLPLLIIGSYRSDEESSSVEQLSMMEEISLNRLSFAEIEALSTSMLGQVGEKPEVLALLQRETEGNAFFLVEVVRALAQEAGRLSAIGQTPLPQQLFPQGIQTIVQRRLARVPQGAVPLLAGMAVAGQQLDLNLLPLLADTTNTTMLMETWLATCAETAVLELFNGNWRFAHDKLRAGILDSMPTSTREVWHQTIAQHTEQVYPDDPEQAATLVYHWHEFGDFAKECHYARIAGEYAQQQFLNEAALDYFSRALELTPIDDLLTQFELHMAREQIYHLQGKREEQQVALSTLGQIAADLAAQQGVDKRTEVSLRLANYAEATGDYPAAIAAANQARRVAQGSNDKQNEAASYLAAGITLLRQGNYEEAQSSLQKSLQTARTHTFASLEADSLRWLGVTAFDTGQLEIASQYYAQSLPLYERSKNKQGESAVYNNLSAIAFSQGNKASLAGLSKTDQVFGVAGGVGFAGVEPT</sequence>
<dbReference type="SMART" id="SM00028">
    <property type="entry name" value="TPR"/>
    <property type="match status" value="4"/>
</dbReference>
<dbReference type="Pfam" id="PF13191">
    <property type="entry name" value="AAA_16"/>
    <property type="match status" value="1"/>
</dbReference>
<evidence type="ECO:0000256" key="2">
    <source>
        <dbReference type="ARBA" id="ARBA00022840"/>
    </source>
</evidence>
<dbReference type="InterPro" id="IPR041664">
    <property type="entry name" value="AAA_16"/>
</dbReference>
<dbReference type="Gene3D" id="3.40.50.300">
    <property type="entry name" value="P-loop containing nucleotide triphosphate hydrolases"/>
    <property type="match status" value="1"/>
</dbReference>
<evidence type="ECO:0000256" key="1">
    <source>
        <dbReference type="ARBA" id="ARBA00022741"/>
    </source>
</evidence>
<name>A0A3B0V584_9ZZZZ</name>
<evidence type="ECO:0000313" key="4">
    <source>
        <dbReference type="EMBL" id="VAW38131.1"/>
    </source>
</evidence>
<dbReference type="PANTHER" id="PTHR16305:SF28">
    <property type="entry name" value="GUANYLATE CYCLASE DOMAIN-CONTAINING PROTEIN"/>
    <property type="match status" value="1"/>
</dbReference>
<dbReference type="EMBL" id="UOEU01000697">
    <property type="protein sequence ID" value="VAW38131.1"/>
    <property type="molecule type" value="Genomic_DNA"/>
</dbReference>
<dbReference type="GO" id="GO:0005737">
    <property type="term" value="C:cytoplasm"/>
    <property type="evidence" value="ECO:0007669"/>
    <property type="project" value="TreeGrafter"/>
</dbReference>
<reference evidence="4" key="1">
    <citation type="submission" date="2018-06" db="EMBL/GenBank/DDBJ databases">
        <authorList>
            <person name="Zhirakovskaya E."/>
        </authorList>
    </citation>
    <scope>NUCLEOTIDE SEQUENCE</scope>
</reference>
<dbReference type="InterPro" id="IPR019734">
    <property type="entry name" value="TPR_rpt"/>
</dbReference>
<dbReference type="AlphaFoldDB" id="A0A3B0V584"/>
<feature type="non-terminal residue" evidence="4">
    <location>
        <position position="1"/>
    </location>
</feature>
<proteinExistence type="predicted"/>
<gene>
    <name evidence="4" type="ORF">MNBD_CHLOROFLEXI01-4828</name>
</gene>
<dbReference type="SUPFAM" id="SSF48452">
    <property type="entry name" value="TPR-like"/>
    <property type="match status" value="1"/>
</dbReference>
<keyword evidence="2" id="KW-0067">ATP-binding</keyword>
<dbReference type="PANTHER" id="PTHR16305">
    <property type="entry name" value="TESTICULAR SOLUBLE ADENYLYL CYCLASE"/>
    <property type="match status" value="1"/>
</dbReference>
<dbReference type="InterPro" id="IPR027417">
    <property type="entry name" value="P-loop_NTPase"/>
</dbReference>
<dbReference type="GO" id="GO:0005524">
    <property type="term" value="F:ATP binding"/>
    <property type="evidence" value="ECO:0007669"/>
    <property type="project" value="UniProtKB-KW"/>
</dbReference>
<dbReference type="SUPFAM" id="SSF52540">
    <property type="entry name" value="P-loop containing nucleoside triphosphate hydrolases"/>
    <property type="match status" value="1"/>
</dbReference>
<dbReference type="InterPro" id="IPR011990">
    <property type="entry name" value="TPR-like_helical_dom_sf"/>
</dbReference>
<dbReference type="GO" id="GO:0004016">
    <property type="term" value="F:adenylate cyclase activity"/>
    <property type="evidence" value="ECO:0007669"/>
    <property type="project" value="TreeGrafter"/>
</dbReference>